<evidence type="ECO:0000259" key="1">
    <source>
        <dbReference type="Pfam" id="PF00561"/>
    </source>
</evidence>
<dbReference type="Proteomes" id="UP001139447">
    <property type="component" value="Unassembled WGS sequence"/>
</dbReference>
<dbReference type="PRINTS" id="PR00412">
    <property type="entry name" value="EPOXHYDRLASE"/>
</dbReference>
<dbReference type="PANTHER" id="PTHR43433:SF5">
    <property type="entry name" value="AB HYDROLASE-1 DOMAIN-CONTAINING PROTEIN"/>
    <property type="match status" value="1"/>
</dbReference>
<keyword evidence="3" id="KW-1185">Reference proteome</keyword>
<organism evidence="2 3">
    <name type="scientific">Variovorax terrae</name>
    <dbReference type="NCBI Taxonomy" id="2923278"/>
    <lineage>
        <taxon>Bacteria</taxon>
        <taxon>Pseudomonadati</taxon>
        <taxon>Pseudomonadota</taxon>
        <taxon>Betaproteobacteria</taxon>
        <taxon>Burkholderiales</taxon>
        <taxon>Comamonadaceae</taxon>
        <taxon>Variovorax</taxon>
    </lineage>
</organism>
<sequence>MSTAIHDFRHTGQPPAIAFDVAGEGEPILFLHGIGGNRQNWAGQLAHFGARFRAISLDFRGYGDSAAIEEPFEFADFVEDALRVLDALEIGRAHVVGLSMGGLVAQALYARAPQRVASLCLTACRSGAEPVLQGARREGFISARLGPLNSGGPQALAQSLAPTLIGRQATAEAREQVMASLGKLRPDSYLKIMEARMRIAPFLDPATVAVPVLVIGSDEDTVAPLAQMRDLAASIPQAQLAVIGGAGHLVNIEKPQEFNHALLAFLGGAAAEARPRTGVEARIA</sequence>
<dbReference type="InterPro" id="IPR050471">
    <property type="entry name" value="AB_hydrolase"/>
</dbReference>
<dbReference type="SUPFAM" id="SSF53474">
    <property type="entry name" value="alpha/beta-Hydrolases"/>
    <property type="match status" value="1"/>
</dbReference>
<dbReference type="InterPro" id="IPR000073">
    <property type="entry name" value="AB_hydrolase_1"/>
</dbReference>
<dbReference type="EMBL" id="JALGBI010000001">
    <property type="protein sequence ID" value="MCJ0763600.1"/>
    <property type="molecule type" value="Genomic_DNA"/>
</dbReference>
<keyword evidence="2" id="KW-0378">Hydrolase</keyword>
<evidence type="ECO:0000313" key="3">
    <source>
        <dbReference type="Proteomes" id="UP001139447"/>
    </source>
</evidence>
<proteinExistence type="predicted"/>
<accession>A0A9X1VUP6</accession>
<dbReference type="GO" id="GO:0016787">
    <property type="term" value="F:hydrolase activity"/>
    <property type="evidence" value="ECO:0007669"/>
    <property type="project" value="UniProtKB-KW"/>
</dbReference>
<protein>
    <submittedName>
        <fullName evidence="2">Alpha/beta fold hydrolase</fullName>
    </submittedName>
</protein>
<dbReference type="AlphaFoldDB" id="A0A9X1VUP6"/>
<dbReference type="PANTHER" id="PTHR43433">
    <property type="entry name" value="HYDROLASE, ALPHA/BETA FOLD FAMILY PROTEIN"/>
    <property type="match status" value="1"/>
</dbReference>
<evidence type="ECO:0000313" key="2">
    <source>
        <dbReference type="EMBL" id="MCJ0763600.1"/>
    </source>
</evidence>
<dbReference type="Pfam" id="PF00561">
    <property type="entry name" value="Abhydrolase_1"/>
    <property type="match status" value="1"/>
</dbReference>
<gene>
    <name evidence="2" type="ORF">MMF98_10315</name>
</gene>
<dbReference type="InterPro" id="IPR000639">
    <property type="entry name" value="Epox_hydrolase-like"/>
</dbReference>
<dbReference type="RefSeq" id="WP_243306185.1">
    <property type="nucleotide sequence ID" value="NZ_JALGBI010000001.1"/>
</dbReference>
<name>A0A9X1VUP6_9BURK</name>
<comment type="caution">
    <text evidence="2">The sequence shown here is derived from an EMBL/GenBank/DDBJ whole genome shotgun (WGS) entry which is preliminary data.</text>
</comment>
<dbReference type="Gene3D" id="3.40.50.1820">
    <property type="entry name" value="alpha/beta hydrolase"/>
    <property type="match status" value="1"/>
</dbReference>
<dbReference type="PRINTS" id="PR00111">
    <property type="entry name" value="ABHYDROLASE"/>
</dbReference>
<dbReference type="InterPro" id="IPR029058">
    <property type="entry name" value="AB_hydrolase_fold"/>
</dbReference>
<reference evidence="2" key="1">
    <citation type="submission" date="2022-03" db="EMBL/GenBank/DDBJ databases">
        <authorList>
            <person name="Woo C.Y."/>
        </authorList>
    </citation>
    <scope>NUCLEOTIDE SEQUENCE</scope>
    <source>
        <strain evidence="2">CYS-02</strain>
    </source>
</reference>
<feature type="domain" description="AB hydrolase-1" evidence="1">
    <location>
        <begin position="27"/>
        <end position="255"/>
    </location>
</feature>